<keyword evidence="9" id="KW-0418">Kinase</keyword>
<evidence type="ECO:0000256" key="15">
    <source>
        <dbReference type="PROSITE-ProRule" id="PRU00076"/>
    </source>
</evidence>
<dbReference type="PANTHER" id="PTHR27005">
    <property type="entry name" value="WALL-ASSOCIATED RECEPTOR KINASE-LIKE 21"/>
    <property type="match status" value="1"/>
</dbReference>
<evidence type="ECO:0000256" key="14">
    <source>
        <dbReference type="ARBA" id="ARBA00023180"/>
    </source>
</evidence>
<feature type="binding site" evidence="16">
    <location>
        <position position="499"/>
    </location>
    <ligand>
        <name>ATP</name>
        <dbReference type="ChEBI" id="CHEBI:30616"/>
    </ligand>
</feature>
<keyword evidence="6 18" id="KW-0732">Signal</keyword>
<dbReference type="Pfam" id="PF13947">
    <property type="entry name" value="GUB_WAK_bind"/>
    <property type="match status" value="1"/>
</dbReference>
<accession>A0A835A5Y9</accession>
<dbReference type="FunFam" id="1.10.510.10:FF:000084">
    <property type="entry name" value="Wall-associated receptor kinase 2"/>
    <property type="match status" value="1"/>
</dbReference>
<dbReference type="InterPro" id="IPR000719">
    <property type="entry name" value="Prot_kinase_dom"/>
</dbReference>
<dbReference type="GO" id="GO:0005886">
    <property type="term" value="C:plasma membrane"/>
    <property type="evidence" value="ECO:0007669"/>
    <property type="project" value="TreeGrafter"/>
</dbReference>
<keyword evidence="5 17" id="KW-0812">Transmembrane</keyword>
<evidence type="ECO:0000256" key="6">
    <source>
        <dbReference type="ARBA" id="ARBA00022729"/>
    </source>
</evidence>
<dbReference type="GO" id="GO:0005509">
    <property type="term" value="F:calcium ion binding"/>
    <property type="evidence" value="ECO:0007669"/>
    <property type="project" value="InterPro"/>
</dbReference>
<dbReference type="GO" id="GO:0005524">
    <property type="term" value="F:ATP binding"/>
    <property type="evidence" value="ECO:0007669"/>
    <property type="project" value="UniProtKB-UniRule"/>
</dbReference>
<keyword evidence="14" id="KW-0325">Glycoprotein</keyword>
<dbReference type="SMART" id="SM00220">
    <property type="entry name" value="S_TKc"/>
    <property type="match status" value="1"/>
</dbReference>
<evidence type="ECO:0000313" key="21">
    <source>
        <dbReference type="EMBL" id="KAF8652090.1"/>
    </source>
</evidence>
<evidence type="ECO:0000256" key="2">
    <source>
        <dbReference type="ARBA" id="ARBA00022527"/>
    </source>
</evidence>
<feature type="disulfide bond" evidence="15">
    <location>
        <begin position="351"/>
        <end position="361"/>
    </location>
</feature>
<evidence type="ECO:0000259" key="20">
    <source>
        <dbReference type="PROSITE" id="PS50026"/>
    </source>
</evidence>
<keyword evidence="4" id="KW-0808">Transferase</keyword>
<name>A0A835A5Y9_9POAL</name>
<keyword evidence="10 16" id="KW-0067">ATP-binding</keyword>
<dbReference type="InterPro" id="IPR025287">
    <property type="entry name" value="WAK_GUB"/>
</dbReference>
<dbReference type="GO" id="GO:0004674">
    <property type="term" value="F:protein serine/threonine kinase activity"/>
    <property type="evidence" value="ECO:0007669"/>
    <property type="project" value="UniProtKB-KW"/>
</dbReference>
<evidence type="ECO:0000256" key="7">
    <source>
        <dbReference type="ARBA" id="ARBA00022737"/>
    </source>
</evidence>
<evidence type="ECO:0000256" key="12">
    <source>
        <dbReference type="ARBA" id="ARBA00023136"/>
    </source>
</evidence>
<dbReference type="InterPro" id="IPR017441">
    <property type="entry name" value="Protein_kinase_ATP_BS"/>
</dbReference>
<feature type="chain" id="PRO_5032760385" evidence="18">
    <location>
        <begin position="29"/>
        <end position="786"/>
    </location>
</feature>
<evidence type="ECO:0000313" key="22">
    <source>
        <dbReference type="Proteomes" id="UP000636709"/>
    </source>
</evidence>
<feature type="signal peptide" evidence="18">
    <location>
        <begin position="1"/>
        <end position="28"/>
    </location>
</feature>
<dbReference type="Gene3D" id="2.10.25.10">
    <property type="entry name" value="Laminin"/>
    <property type="match status" value="2"/>
</dbReference>
<protein>
    <submittedName>
        <fullName evidence="21">Uncharacterized protein</fullName>
    </submittedName>
</protein>
<sequence length="786" mass="84284">MKGFTIRPAAAAVLATLLLVLVAAGATGTGISNNCSRSCGGVEVPYPFGFGVEPGCYLAGFNLTCSHHGKLFLGDGTVPVLDISIPNGTVRINSSLIYLPPGATLRRTGAYQAVVTNSTWGGVALGGPYFLSEGGRNKLVAGGCDIQVLLQGQNGNTISTCAAFCPQIEIANDGGGGFVVDHAGVGCSGVGCCQAGIILGLASYRFEIRQLNGSRTNSAAAYLGIVSSEVSFDPLADSFTRVLPAVLDWTISNGTCSGNGSSPACRSSQSFCANSTALGHGGGHLCYCSAGYDGNPYIPNGCQDIDECSSPDTYPCYGDCKNTAGGYTCQCPAGYRGNASTLNGCKDIDECAEAQPCYGSCINMPGTFHCRCHPGTYGDASQRGGCIMIKQSLTGLTIGLVVSGASILFLLAIVAPFATRKIKLRRIKRLKEKFFKQNHGLLLQQLISHKTDIGERMIITLREIERATNNFDKTREVGGGGHGIVYKGILNLHVVAIKKSKIVVQREIDEFINEVAILSQVNHRNVVKLLGCCLETEVPLLVYEFISNGTLYSHLHVEGPMSLSWNDRLRIMLEVARALSYLHSATSMPIYHRDIKSSNILIDDSLTTKVSDFGASRYIPVDQIGITTAIQGTLGYLDPMYYYTGRLTDKSDVFSFGVLVIELLTRKKPFIYKSDDDDGLVTHFGSLFTEGKLVDIIDPQVMGEENGDVQEVAALGVICTKLKGEDRPTMREVEMALENLRAKSRAISNNTTPGCRNHTLDQAATQGVSRQYTMEEEILLSARFPR</sequence>
<dbReference type="InterPro" id="IPR000152">
    <property type="entry name" value="EGF-type_Asp/Asn_hydroxyl_site"/>
</dbReference>
<dbReference type="InterPro" id="IPR000742">
    <property type="entry name" value="EGF"/>
</dbReference>
<dbReference type="Pfam" id="PF07714">
    <property type="entry name" value="PK_Tyr_Ser-Thr"/>
    <property type="match status" value="1"/>
</dbReference>
<evidence type="ECO:0000256" key="1">
    <source>
        <dbReference type="ARBA" id="ARBA00004479"/>
    </source>
</evidence>
<dbReference type="SMART" id="SM00179">
    <property type="entry name" value="EGF_CA"/>
    <property type="match status" value="2"/>
</dbReference>
<dbReference type="AlphaFoldDB" id="A0A835A5Y9"/>
<dbReference type="SMART" id="SM00181">
    <property type="entry name" value="EGF"/>
    <property type="match status" value="3"/>
</dbReference>
<dbReference type="CDD" id="cd00054">
    <property type="entry name" value="EGF_CA"/>
    <property type="match status" value="2"/>
</dbReference>
<feature type="domain" description="EGF-like" evidence="20">
    <location>
        <begin position="304"/>
        <end position="341"/>
    </location>
</feature>
<dbReference type="InterPro" id="IPR026823">
    <property type="entry name" value="cEGF"/>
</dbReference>
<dbReference type="PANTHER" id="PTHR27005:SF10">
    <property type="entry name" value="OS08G0501500 PROTEIN"/>
    <property type="match status" value="1"/>
</dbReference>
<keyword evidence="12 17" id="KW-0472">Membrane</keyword>
<dbReference type="Gene3D" id="3.30.200.20">
    <property type="entry name" value="Phosphorylase Kinase, domain 1"/>
    <property type="match status" value="1"/>
</dbReference>
<evidence type="ECO:0000256" key="18">
    <source>
        <dbReference type="SAM" id="SignalP"/>
    </source>
</evidence>
<evidence type="ECO:0000256" key="9">
    <source>
        <dbReference type="ARBA" id="ARBA00022777"/>
    </source>
</evidence>
<evidence type="ECO:0000256" key="11">
    <source>
        <dbReference type="ARBA" id="ARBA00022989"/>
    </source>
</evidence>
<dbReference type="FunFam" id="2.10.25.10:FF:000355">
    <property type="entry name" value="Wall-associated receptor kinase 3"/>
    <property type="match status" value="1"/>
</dbReference>
<dbReference type="PROSITE" id="PS01187">
    <property type="entry name" value="EGF_CA"/>
    <property type="match status" value="2"/>
</dbReference>
<dbReference type="Proteomes" id="UP000636709">
    <property type="component" value="Unassembled WGS sequence"/>
</dbReference>
<dbReference type="OrthoDB" id="283575at2759"/>
<keyword evidence="22" id="KW-1185">Reference proteome</keyword>
<evidence type="ECO:0000256" key="5">
    <source>
        <dbReference type="ARBA" id="ARBA00022692"/>
    </source>
</evidence>
<dbReference type="SUPFAM" id="SSF56112">
    <property type="entry name" value="Protein kinase-like (PK-like)"/>
    <property type="match status" value="1"/>
</dbReference>
<dbReference type="FunFam" id="3.30.200.20:FF:000043">
    <property type="entry name" value="Wall-associated receptor kinase 2"/>
    <property type="match status" value="1"/>
</dbReference>
<keyword evidence="8 16" id="KW-0547">Nucleotide-binding</keyword>
<dbReference type="InterPro" id="IPR001245">
    <property type="entry name" value="Ser-Thr/Tyr_kinase_cat_dom"/>
</dbReference>
<keyword evidence="3 15" id="KW-0245">EGF-like domain</keyword>
<dbReference type="PROSITE" id="PS50011">
    <property type="entry name" value="PROTEIN_KINASE_DOM"/>
    <property type="match status" value="1"/>
</dbReference>
<feature type="domain" description="Protein kinase" evidence="19">
    <location>
        <begin position="471"/>
        <end position="740"/>
    </location>
</feature>
<evidence type="ECO:0000256" key="8">
    <source>
        <dbReference type="ARBA" id="ARBA00022741"/>
    </source>
</evidence>
<dbReference type="EMBL" id="JACEFO010002671">
    <property type="protein sequence ID" value="KAF8652090.1"/>
    <property type="molecule type" value="Genomic_DNA"/>
</dbReference>
<evidence type="ECO:0000256" key="10">
    <source>
        <dbReference type="ARBA" id="ARBA00022840"/>
    </source>
</evidence>
<dbReference type="InterPro" id="IPR045274">
    <property type="entry name" value="WAK-like"/>
</dbReference>
<dbReference type="InterPro" id="IPR011009">
    <property type="entry name" value="Kinase-like_dom_sf"/>
</dbReference>
<comment type="caution">
    <text evidence="15">Lacks conserved residue(s) required for the propagation of feature annotation.</text>
</comment>
<reference evidence="21" key="1">
    <citation type="submission" date="2020-07" db="EMBL/GenBank/DDBJ databases">
        <title>Genome sequence and genetic diversity analysis of an under-domesticated orphan crop, white fonio (Digitaria exilis).</title>
        <authorList>
            <person name="Bennetzen J.L."/>
            <person name="Chen S."/>
            <person name="Ma X."/>
            <person name="Wang X."/>
            <person name="Yssel A.E.J."/>
            <person name="Chaluvadi S.R."/>
            <person name="Johnson M."/>
            <person name="Gangashetty P."/>
            <person name="Hamidou F."/>
            <person name="Sanogo M.D."/>
            <person name="Zwaenepoel A."/>
            <person name="Wallace J."/>
            <person name="Van De Peer Y."/>
            <person name="Van Deynze A."/>
        </authorList>
    </citation>
    <scope>NUCLEOTIDE SEQUENCE</scope>
    <source>
        <tissue evidence="21">Leaves</tissue>
    </source>
</reference>
<gene>
    <name evidence="21" type="ORF">HU200_063036</name>
</gene>
<feature type="transmembrane region" description="Helical" evidence="17">
    <location>
        <begin position="396"/>
        <end position="419"/>
    </location>
</feature>
<evidence type="ECO:0000256" key="16">
    <source>
        <dbReference type="PROSITE-ProRule" id="PRU10141"/>
    </source>
</evidence>
<dbReference type="PROSITE" id="PS50026">
    <property type="entry name" value="EGF_3"/>
    <property type="match status" value="2"/>
</dbReference>
<dbReference type="Pfam" id="PF12662">
    <property type="entry name" value="cEGF"/>
    <property type="match status" value="1"/>
</dbReference>
<feature type="domain" description="EGF-like" evidence="20">
    <location>
        <begin position="347"/>
        <end position="382"/>
    </location>
</feature>
<dbReference type="InterPro" id="IPR008271">
    <property type="entry name" value="Ser/Thr_kinase_AS"/>
</dbReference>
<keyword evidence="2" id="KW-0723">Serine/threonine-protein kinase</keyword>
<dbReference type="InterPro" id="IPR009030">
    <property type="entry name" value="Growth_fac_rcpt_cys_sf"/>
</dbReference>
<keyword evidence="11 17" id="KW-1133">Transmembrane helix</keyword>
<evidence type="ECO:0000259" key="19">
    <source>
        <dbReference type="PROSITE" id="PS50011"/>
    </source>
</evidence>
<dbReference type="Gene3D" id="1.10.510.10">
    <property type="entry name" value="Transferase(Phosphotransferase) domain 1"/>
    <property type="match status" value="1"/>
</dbReference>
<comment type="subcellular location">
    <subcellularLocation>
        <location evidence="1">Membrane</location>
        <topology evidence="1">Single-pass type I membrane protein</topology>
    </subcellularLocation>
</comment>
<dbReference type="PROSITE" id="PS00010">
    <property type="entry name" value="ASX_HYDROXYL"/>
    <property type="match status" value="2"/>
</dbReference>
<organism evidence="21 22">
    <name type="scientific">Digitaria exilis</name>
    <dbReference type="NCBI Taxonomy" id="1010633"/>
    <lineage>
        <taxon>Eukaryota</taxon>
        <taxon>Viridiplantae</taxon>
        <taxon>Streptophyta</taxon>
        <taxon>Embryophyta</taxon>
        <taxon>Tracheophyta</taxon>
        <taxon>Spermatophyta</taxon>
        <taxon>Magnoliopsida</taxon>
        <taxon>Liliopsida</taxon>
        <taxon>Poales</taxon>
        <taxon>Poaceae</taxon>
        <taxon>PACMAD clade</taxon>
        <taxon>Panicoideae</taxon>
        <taxon>Panicodae</taxon>
        <taxon>Paniceae</taxon>
        <taxon>Anthephorinae</taxon>
        <taxon>Digitaria</taxon>
    </lineage>
</organism>
<comment type="caution">
    <text evidence="21">The sequence shown here is derived from an EMBL/GenBank/DDBJ whole genome shotgun (WGS) entry which is preliminary data.</text>
</comment>
<dbReference type="GO" id="GO:0007166">
    <property type="term" value="P:cell surface receptor signaling pathway"/>
    <property type="evidence" value="ECO:0007669"/>
    <property type="project" value="InterPro"/>
</dbReference>
<evidence type="ECO:0000256" key="17">
    <source>
        <dbReference type="SAM" id="Phobius"/>
    </source>
</evidence>
<dbReference type="SUPFAM" id="SSF57184">
    <property type="entry name" value="Growth factor receptor domain"/>
    <property type="match status" value="1"/>
</dbReference>
<evidence type="ECO:0000256" key="3">
    <source>
        <dbReference type="ARBA" id="ARBA00022536"/>
    </source>
</evidence>
<dbReference type="PROSITE" id="PS00107">
    <property type="entry name" value="PROTEIN_KINASE_ATP"/>
    <property type="match status" value="1"/>
</dbReference>
<dbReference type="InterPro" id="IPR018097">
    <property type="entry name" value="EGF_Ca-bd_CS"/>
</dbReference>
<dbReference type="PROSITE" id="PS00108">
    <property type="entry name" value="PROTEIN_KINASE_ST"/>
    <property type="match status" value="1"/>
</dbReference>
<keyword evidence="7" id="KW-0677">Repeat</keyword>
<dbReference type="InterPro" id="IPR001881">
    <property type="entry name" value="EGF-like_Ca-bd_dom"/>
</dbReference>
<evidence type="ECO:0000256" key="13">
    <source>
        <dbReference type="ARBA" id="ARBA00023157"/>
    </source>
</evidence>
<keyword evidence="13 15" id="KW-1015">Disulfide bond</keyword>
<proteinExistence type="predicted"/>
<dbReference type="GO" id="GO:0030247">
    <property type="term" value="F:polysaccharide binding"/>
    <property type="evidence" value="ECO:0007669"/>
    <property type="project" value="InterPro"/>
</dbReference>
<evidence type="ECO:0000256" key="4">
    <source>
        <dbReference type="ARBA" id="ARBA00022679"/>
    </source>
</evidence>